<sequence>MEIFPTGNTEMERVRTTGDRYERGGATYLFAGDGLERIHLVDTEIVFDPPLDIGRAGEGRVTMTSHPDRGHVAGAWEIIRDGEVGRLRLLIDDVEVPRQRGVLYRLIVNNRSVFASWTQNYSFTATYDPATGEQRAQWRNGDPQG</sequence>
<evidence type="ECO:0000313" key="2">
    <source>
        <dbReference type="Proteomes" id="UP000193309"/>
    </source>
</evidence>
<reference evidence="2" key="1">
    <citation type="submission" date="2017-04" db="EMBL/GenBank/DDBJ databases">
        <authorList>
            <person name="Varghese N."/>
            <person name="Submissions S."/>
        </authorList>
    </citation>
    <scope>NUCLEOTIDE SEQUENCE [LARGE SCALE GENOMIC DNA]</scope>
    <source>
        <strain evidence="2">VDS</strain>
    </source>
</reference>
<evidence type="ECO:0000313" key="1">
    <source>
        <dbReference type="EMBL" id="SMG23459.1"/>
    </source>
</evidence>
<keyword evidence="2" id="KW-1185">Reference proteome</keyword>
<name>A0A1X7J7A4_9CORY</name>
<dbReference type="OrthoDB" id="1188001at2"/>
<dbReference type="STRING" id="1610489.SAMN06295981_1302"/>
<dbReference type="EMBL" id="FXAR01000004">
    <property type="protein sequence ID" value="SMG23459.1"/>
    <property type="molecule type" value="Genomic_DNA"/>
</dbReference>
<dbReference type="RefSeq" id="WP_143337553.1">
    <property type="nucleotide sequence ID" value="NZ_FXAR01000004.1"/>
</dbReference>
<organism evidence="1 2">
    <name type="scientific">Corynebacterium pollutisoli</name>
    <dbReference type="NCBI Taxonomy" id="1610489"/>
    <lineage>
        <taxon>Bacteria</taxon>
        <taxon>Bacillati</taxon>
        <taxon>Actinomycetota</taxon>
        <taxon>Actinomycetes</taxon>
        <taxon>Mycobacteriales</taxon>
        <taxon>Corynebacteriaceae</taxon>
        <taxon>Corynebacterium</taxon>
    </lineage>
</organism>
<gene>
    <name evidence="1" type="ORF">SAMN06295981_1302</name>
</gene>
<accession>A0A1X7J7A4</accession>
<protein>
    <submittedName>
        <fullName evidence="1">Uncharacterized protein</fullName>
    </submittedName>
</protein>
<dbReference type="Proteomes" id="UP000193309">
    <property type="component" value="Unassembled WGS sequence"/>
</dbReference>
<dbReference type="AlphaFoldDB" id="A0A1X7J7A4"/>
<proteinExistence type="predicted"/>